<keyword evidence="4" id="KW-1185">Reference proteome</keyword>
<reference evidence="3 4" key="1">
    <citation type="submission" date="2022-06" db="EMBL/GenBank/DDBJ databases">
        <title>Pseudarthrobacter sp. strain RMG13 Genome sequencing and assembly.</title>
        <authorList>
            <person name="Kim I."/>
        </authorList>
    </citation>
    <scope>NUCLEOTIDE SEQUENCE [LARGE SCALE GENOMIC DNA]</scope>
    <source>
        <strain evidence="3 4">RMG13</strain>
    </source>
</reference>
<proteinExistence type="predicted"/>
<evidence type="ECO:0000313" key="4">
    <source>
        <dbReference type="Proteomes" id="UP001524318"/>
    </source>
</evidence>
<organism evidence="3 4">
    <name type="scientific">Pseudarthrobacter humi</name>
    <dbReference type="NCBI Taxonomy" id="2952523"/>
    <lineage>
        <taxon>Bacteria</taxon>
        <taxon>Bacillati</taxon>
        <taxon>Actinomycetota</taxon>
        <taxon>Actinomycetes</taxon>
        <taxon>Micrococcales</taxon>
        <taxon>Micrococcaceae</taxon>
        <taxon>Pseudarthrobacter</taxon>
    </lineage>
</organism>
<name>A0ABT1LJ75_9MICC</name>
<comment type="caution">
    <text evidence="3">The sequence shown here is derived from an EMBL/GenBank/DDBJ whole genome shotgun (WGS) entry which is preliminary data.</text>
</comment>
<feature type="transmembrane region" description="Helical" evidence="2">
    <location>
        <begin position="12"/>
        <end position="34"/>
    </location>
</feature>
<evidence type="ECO:0000256" key="2">
    <source>
        <dbReference type="SAM" id="Phobius"/>
    </source>
</evidence>
<dbReference type="Proteomes" id="UP001524318">
    <property type="component" value="Unassembled WGS sequence"/>
</dbReference>
<feature type="region of interest" description="Disordered" evidence="1">
    <location>
        <begin position="37"/>
        <end position="57"/>
    </location>
</feature>
<keyword evidence="2" id="KW-1133">Transmembrane helix</keyword>
<evidence type="ECO:0000256" key="1">
    <source>
        <dbReference type="SAM" id="MobiDB-lite"/>
    </source>
</evidence>
<dbReference type="EMBL" id="JANCLV010000001">
    <property type="protein sequence ID" value="MCP8998492.1"/>
    <property type="molecule type" value="Genomic_DNA"/>
</dbReference>
<keyword evidence="2" id="KW-0812">Transmembrane</keyword>
<evidence type="ECO:0000313" key="3">
    <source>
        <dbReference type="EMBL" id="MCP8998492.1"/>
    </source>
</evidence>
<gene>
    <name evidence="3" type="ORF">NFC73_01900</name>
</gene>
<sequence>MMWGYGNMGWIWVWGFLMLAGTAVLVLLAVRMFGSGNGYGKSGRQEPGGPPPGSRSRARQILDERFAKGELTAEQYRAQLRVLGEGP</sequence>
<dbReference type="RefSeq" id="WP_254747193.1">
    <property type="nucleotide sequence ID" value="NZ_JANCLV010000001.1"/>
</dbReference>
<protein>
    <submittedName>
        <fullName evidence="3">SHOCT domain-containing protein</fullName>
    </submittedName>
</protein>
<keyword evidence="2" id="KW-0472">Membrane</keyword>
<accession>A0ABT1LJ75</accession>